<proteinExistence type="predicted"/>
<dbReference type="Proteomes" id="UP000316781">
    <property type="component" value="Unassembled WGS sequence"/>
</dbReference>
<sequence>MNEPRIFIPTRDSGKWISEFLDAYRRAGVEPLYVVDDRSCDRTLSILRDKGAEVVEFRPSADFAEAGMVEFGARRAGTRWVLRLDDDEFPSQALLHWMKDTANLAGYAAWSISRRELSWRNDALVYSQWPTRIDIADGVHFNGQLRLWEASGVSYIEKIHSCGIEPPSKFGRAPAGICFAHFNNLLRSLPERLEKVRRYAAWDQSLAWRLADESLPELTDSALHFFNSEGVEEFEALALRTRASDAFSDGCLTLEEQRLLAVESQRWMGEVIRAAQGTVARHRAEAAALRAAVPLLGPAIRVIAECYCTAGRLSGSTALQSRGAALWNLSRER</sequence>
<dbReference type="SUPFAM" id="SSF53448">
    <property type="entry name" value="Nucleotide-diphospho-sugar transferases"/>
    <property type="match status" value="1"/>
</dbReference>
<dbReference type="GO" id="GO:0016740">
    <property type="term" value="F:transferase activity"/>
    <property type="evidence" value="ECO:0007669"/>
    <property type="project" value="UniProtKB-KW"/>
</dbReference>
<dbReference type="AlphaFoldDB" id="A0A549T4H0"/>
<name>A0A549T4H0_METSR</name>
<dbReference type="InterPro" id="IPR029044">
    <property type="entry name" value="Nucleotide-diphossugar_trans"/>
</dbReference>
<evidence type="ECO:0000313" key="1">
    <source>
        <dbReference type="EMBL" id="TRL36722.1"/>
    </source>
</evidence>
<comment type="caution">
    <text evidence="1">The sequence shown here is derived from an EMBL/GenBank/DDBJ whole genome shotgun (WGS) entry which is preliminary data.</text>
</comment>
<accession>A0A549T4H0</accession>
<dbReference type="Gene3D" id="3.90.550.10">
    <property type="entry name" value="Spore Coat Polysaccharide Biosynthesis Protein SpsA, Chain A"/>
    <property type="match status" value="1"/>
</dbReference>
<dbReference type="RefSeq" id="WP_142861937.1">
    <property type="nucleotide sequence ID" value="NZ_VJMF01000017.1"/>
</dbReference>
<dbReference type="Pfam" id="PF13704">
    <property type="entry name" value="Glyco_tranf_2_4"/>
    <property type="match status" value="1"/>
</dbReference>
<gene>
    <name evidence="1" type="ORF">FM996_03970</name>
</gene>
<keyword evidence="1" id="KW-0808">Transferase</keyword>
<protein>
    <submittedName>
        <fullName evidence="1">Glycosyltransferase</fullName>
    </submittedName>
</protein>
<dbReference type="EMBL" id="VJMF01000017">
    <property type="protein sequence ID" value="TRL36722.1"/>
    <property type="molecule type" value="Genomic_DNA"/>
</dbReference>
<organism evidence="1 2">
    <name type="scientific">Methylosinus sporium</name>
    <dbReference type="NCBI Taxonomy" id="428"/>
    <lineage>
        <taxon>Bacteria</taxon>
        <taxon>Pseudomonadati</taxon>
        <taxon>Pseudomonadota</taxon>
        <taxon>Alphaproteobacteria</taxon>
        <taxon>Hyphomicrobiales</taxon>
        <taxon>Methylocystaceae</taxon>
        <taxon>Methylosinus</taxon>
    </lineage>
</organism>
<evidence type="ECO:0000313" key="2">
    <source>
        <dbReference type="Proteomes" id="UP000316781"/>
    </source>
</evidence>
<reference evidence="1 2" key="1">
    <citation type="submission" date="2019-07" db="EMBL/GenBank/DDBJ databases">
        <title>Ln-dependent methylotrophs.</title>
        <authorList>
            <person name="Tani A."/>
        </authorList>
    </citation>
    <scope>NUCLEOTIDE SEQUENCE [LARGE SCALE GENOMIC DNA]</scope>
    <source>
        <strain evidence="1 2">SM89A</strain>
    </source>
</reference>